<dbReference type="InterPro" id="IPR013087">
    <property type="entry name" value="Znf_C2H2_type"/>
</dbReference>
<dbReference type="RefSeq" id="XP_016587296.1">
    <property type="nucleotide sequence ID" value="XM_016735119.1"/>
</dbReference>
<evidence type="ECO:0000256" key="1">
    <source>
        <dbReference type="PROSITE-ProRule" id="PRU00042"/>
    </source>
</evidence>
<dbReference type="Proteomes" id="UP000033710">
    <property type="component" value="Unassembled WGS sequence"/>
</dbReference>
<feature type="domain" description="C2H2-type" evidence="3">
    <location>
        <begin position="288"/>
        <end position="318"/>
    </location>
</feature>
<feature type="region of interest" description="Disordered" evidence="2">
    <location>
        <begin position="523"/>
        <end position="564"/>
    </location>
</feature>
<feature type="compositionally biased region" description="Basic and acidic residues" evidence="2">
    <location>
        <begin position="473"/>
        <end position="490"/>
    </location>
</feature>
<name>A0A0F2M725_SPOSC</name>
<feature type="region of interest" description="Disordered" evidence="2">
    <location>
        <begin position="311"/>
        <end position="494"/>
    </location>
</feature>
<feature type="compositionally biased region" description="Polar residues" evidence="2">
    <location>
        <begin position="372"/>
        <end position="389"/>
    </location>
</feature>
<organism evidence="4 5">
    <name type="scientific">Sporothrix schenckii 1099-18</name>
    <dbReference type="NCBI Taxonomy" id="1397361"/>
    <lineage>
        <taxon>Eukaryota</taxon>
        <taxon>Fungi</taxon>
        <taxon>Dikarya</taxon>
        <taxon>Ascomycota</taxon>
        <taxon>Pezizomycotina</taxon>
        <taxon>Sordariomycetes</taxon>
        <taxon>Sordariomycetidae</taxon>
        <taxon>Ophiostomatales</taxon>
        <taxon>Ophiostomataceae</taxon>
        <taxon>Sporothrix</taxon>
    </lineage>
</organism>
<feature type="compositionally biased region" description="Low complexity" evidence="2">
    <location>
        <begin position="50"/>
        <end position="78"/>
    </location>
</feature>
<reference evidence="4 5" key="2">
    <citation type="journal article" date="2015" name="Eukaryot. Cell">
        <title>Asexual propagation of a virulent clone complex in a human and feline outbreak of sporotrichosis.</title>
        <authorList>
            <person name="Teixeira Mde M."/>
            <person name="Rodrigues A.M."/>
            <person name="Tsui C.K."/>
            <person name="de Almeida L.G."/>
            <person name="Van Diepeningen A.D."/>
            <person name="van den Ende B.G."/>
            <person name="Fernandes G.F."/>
            <person name="Kano R."/>
            <person name="Hamelin R.C."/>
            <person name="Lopes-Bezerra L.M."/>
            <person name="Vasconcelos A.T."/>
            <person name="de Hoog S."/>
            <person name="de Camargo Z.P."/>
            <person name="Felipe M.S."/>
        </authorList>
    </citation>
    <scope>NUCLEOTIDE SEQUENCE [LARGE SCALE GENOMIC DNA]</scope>
    <source>
        <strain evidence="4 5">1099-18</strain>
    </source>
</reference>
<dbReference type="VEuPathDB" id="FungiDB:SPSK_08526"/>
<feature type="region of interest" description="Disordered" evidence="2">
    <location>
        <begin position="1"/>
        <end position="98"/>
    </location>
</feature>
<dbReference type="KEGG" id="ssck:SPSK_08526"/>
<protein>
    <recommendedName>
        <fullName evidence="3">C2H2-type domain-containing protein</fullName>
    </recommendedName>
</protein>
<evidence type="ECO:0000256" key="2">
    <source>
        <dbReference type="SAM" id="MobiDB-lite"/>
    </source>
</evidence>
<keyword evidence="1" id="KW-0863">Zinc-finger</keyword>
<feature type="compositionally biased region" description="Polar residues" evidence="2">
    <location>
        <begin position="451"/>
        <end position="472"/>
    </location>
</feature>
<gene>
    <name evidence="4" type="ORF">SPSK_08526</name>
</gene>
<dbReference type="GeneID" id="27670396"/>
<dbReference type="OrthoDB" id="6077919at2759"/>
<evidence type="ECO:0000313" key="4">
    <source>
        <dbReference type="EMBL" id="KJR84620.1"/>
    </source>
</evidence>
<keyword evidence="1" id="KW-0862">Zinc</keyword>
<feature type="region of interest" description="Disordered" evidence="2">
    <location>
        <begin position="674"/>
        <end position="716"/>
    </location>
</feature>
<proteinExistence type="predicted"/>
<sequence>MSSLKYILGDNEDEYHPPTHRPSSTLSSSDSHGTEGTPAHANTSTLVYRGSNNKPGKSSKPGGSSSSSSSKPSGSSSKTAHHHSSKGKSSNKGKHKAAEDDNLDVDDYDYDQSSTQLAMDSGAEYGSSAEGQYYQQSHHGHSHHGHHGSNRVGHGGYYMDPNAGAGYAHLQDTAVMHNAGVAMDGSYEAASIHQYGAMHGMDSSSMSAHGDMSGHYGGMVAYTDHRDTSYTPVTRRQSRALKGKPVHVCDRCEPRRTFTRAEHLRQVYMAQHAVSRHRHQLSHDEPRHMCTYPGCTKIFFRTDLLHRHQQKQHTWRMASNGSGSNDSTDWRSSSGEEMPQDADDGEAGPSGRQGSSQASDSPGGSWAATGAVRSTTYFSLSKGTPGSRSDNNHDSSTDPDMSETPAGRRRRRRPSSVGRGDPQGHSGVGRKRTIRSEGKTKTKNQDDNPRPSDSQTLGGQSNSLQTVRTTDLSTHDKKGKDTKGGESGRDRKTRAVRRAQGVGLHSVLVGSAASSAHQLTFHEETAPETHPMSTISPPAGDLRPRDEAQDNPYAQPRYPGPYMHTQSLQTHAGIYSRHNRNHTQSVPGIGWPPSSSSVADDNASHSGTTGPMPLPRTGMAGSSTIPIDDTEGIGHPLPVSYSMASGGFAVSANSNGPGPLLPSAHGYDPMPTHYEHPVNPPAGPAVSFASESAPPLMDSSLPRDYMSPSSSSSLRHIDAASSSGSWTTSYTLSSSVSSSARHGCTTMDDL</sequence>
<feature type="region of interest" description="Disordered" evidence="2">
    <location>
        <begin position="134"/>
        <end position="155"/>
    </location>
</feature>
<dbReference type="PROSITE" id="PS50157">
    <property type="entry name" value="ZINC_FINGER_C2H2_2"/>
    <property type="match status" value="1"/>
</dbReference>
<comment type="caution">
    <text evidence="4">The sequence shown here is derived from an EMBL/GenBank/DDBJ whole genome shotgun (WGS) entry which is preliminary data.</text>
</comment>
<dbReference type="GO" id="GO:0008270">
    <property type="term" value="F:zinc ion binding"/>
    <property type="evidence" value="ECO:0007669"/>
    <property type="project" value="UniProtKB-KW"/>
</dbReference>
<evidence type="ECO:0000313" key="5">
    <source>
        <dbReference type="Proteomes" id="UP000033710"/>
    </source>
</evidence>
<feature type="compositionally biased region" description="Polar residues" evidence="2">
    <location>
        <begin position="593"/>
        <end position="609"/>
    </location>
</feature>
<feature type="compositionally biased region" description="Basic residues" evidence="2">
    <location>
        <begin position="138"/>
        <end position="149"/>
    </location>
</feature>
<dbReference type="AlphaFoldDB" id="A0A0F2M725"/>
<feature type="compositionally biased region" description="Low complexity" evidence="2">
    <location>
        <begin position="699"/>
        <end position="714"/>
    </location>
</feature>
<accession>A0A0F2M725</accession>
<dbReference type="EMBL" id="AXCR01000007">
    <property type="protein sequence ID" value="KJR84620.1"/>
    <property type="molecule type" value="Genomic_DNA"/>
</dbReference>
<feature type="compositionally biased region" description="Basic residues" evidence="2">
    <location>
        <begin position="79"/>
        <end position="95"/>
    </location>
</feature>
<feature type="compositionally biased region" description="Polar residues" evidence="2">
    <location>
        <begin position="317"/>
        <end position="335"/>
    </location>
</feature>
<evidence type="ECO:0000259" key="3">
    <source>
        <dbReference type="PROSITE" id="PS50157"/>
    </source>
</evidence>
<reference evidence="4 5" key="1">
    <citation type="journal article" date="2014" name="BMC Genomics">
        <title>Comparative genomics of the major fungal agents of human and animal Sporotrichosis: Sporothrix schenckii and Sporothrix brasiliensis.</title>
        <authorList>
            <person name="Teixeira M.M."/>
            <person name="de Almeida L.G."/>
            <person name="Kubitschek-Barreira P."/>
            <person name="Alves F.L."/>
            <person name="Kioshima E.S."/>
            <person name="Abadio A.K."/>
            <person name="Fernandes L."/>
            <person name="Derengowski L.S."/>
            <person name="Ferreira K.S."/>
            <person name="Souza R.C."/>
            <person name="Ruiz J.C."/>
            <person name="de Andrade N.C."/>
            <person name="Paes H.C."/>
            <person name="Nicola A.M."/>
            <person name="Albuquerque P."/>
            <person name="Gerber A.L."/>
            <person name="Martins V.P."/>
            <person name="Peconick L.D."/>
            <person name="Neto A.V."/>
            <person name="Chaucanez C.B."/>
            <person name="Silva P.A."/>
            <person name="Cunha O.L."/>
            <person name="de Oliveira F.F."/>
            <person name="dos Santos T.C."/>
            <person name="Barros A.L."/>
            <person name="Soares M.A."/>
            <person name="de Oliveira L.M."/>
            <person name="Marini M.M."/>
            <person name="Villalobos-Duno H."/>
            <person name="Cunha M.M."/>
            <person name="de Hoog S."/>
            <person name="da Silveira J.F."/>
            <person name="Henrissat B."/>
            <person name="Nino-Vega G.A."/>
            <person name="Cisalpino P.S."/>
            <person name="Mora-Montes H.M."/>
            <person name="Almeida S.R."/>
            <person name="Stajich J.E."/>
            <person name="Lopes-Bezerra L.M."/>
            <person name="Vasconcelos A.T."/>
            <person name="Felipe M.S."/>
        </authorList>
    </citation>
    <scope>NUCLEOTIDE SEQUENCE [LARGE SCALE GENOMIC DNA]</scope>
    <source>
        <strain evidence="4 5">1099-18</strain>
    </source>
</reference>
<feature type="compositionally biased region" description="Basic and acidic residues" evidence="2">
    <location>
        <begin position="434"/>
        <end position="450"/>
    </location>
</feature>
<feature type="compositionally biased region" description="Polar residues" evidence="2">
    <location>
        <begin position="352"/>
        <end position="362"/>
    </location>
</feature>
<feature type="compositionally biased region" description="Low complexity" evidence="2">
    <location>
        <begin position="21"/>
        <end position="31"/>
    </location>
</feature>
<keyword evidence="1" id="KW-0479">Metal-binding</keyword>
<feature type="region of interest" description="Disordered" evidence="2">
    <location>
        <begin position="580"/>
        <end position="616"/>
    </location>
</feature>
<dbReference type="PROSITE" id="PS00028">
    <property type="entry name" value="ZINC_FINGER_C2H2_1"/>
    <property type="match status" value="1"/>
</dbReference>